<feature type="domain" description="Porin" evidence="2">
    <location>
        <begin position="16"/>
        <end position="339"/>
    </location>
</feature>
<dbReference type="GO" id="GO:0016020">
    <property type="term" value="C:membrane"/>
    <property type="evidence" value="ECO:0007669"/>
    <property type="project" value="InterPro"/>
</dbReference>
<name>A0A8D4VQN7_9GAMM</name>
<keyword evidence="1" id="KW-0732">Signal</keyword>
<feature type="signal peptide" evidence="1">
    <location>
        <begin position="1"/>
        <end position="28"/>
    </location>
</feature>
<protein>
    <recommendedName>
        <fullName evidence="2">Porin domain-containing protein</fullName>
    </recommendedName>
</protein>
<evidence type="ECO:0000256" key="1">
    <source>
        <dbReference type="SAM" id="SignalP"/>
    </source>
</evidence>
<accession>A0A8D4VQN7</accession>
<organism evidence="3 4">
    <name type="scientific">Methylogaea oryzae</name>
    <dbReference type="NCBI Taxonomy" id="1295382"/>
    <lineage>
        <taxon>Bacteria</taxon>
        <taxon>Pseudomonadati</taxon>
        <taxon>Pseudomonadota</taxon>
        <taxon>Gammaproteobacteria</taxon>
        <taxon>Methylococcales</taxon>
        <taxon>Methylococcaceae</taxon>
        <taxon>Methylogaea</taxon>
    </lineage>
</organism>
<dbReference type="AlphaFoldDB" id="A0A8D4VQN7"/>
<dbReference type="InterPro" id="IPR033900">
    <property type="entry name" value="Gram_neg_porin_domain"/>
</dbReference>
<gene>
    <name evidence="3" type="ORF">MoryE10_29110</name>
</gene>
<dbReference type="Pfam" id="PF13609">
    <property type="entry name" value="Porin_4"/>
    <property type="match status" value="1"/>
</dbReference>
<keyword evidence="4" id="KW-1185">Reference proteome</keyword>
<evidence type="ECO:0000259" key="2">
    <source>
        <dbReference type="Pfam" id="PF13609"/>
    </source>
</evidence>
<feature type="chain" id="PRO_5034368940" description="Porin domain-containing protein" evidence="1">
    <location>
        <begin position="29"/>
        <end position="358"/>
    </location>
</feature>
<dbReference type="Proteomes" id="UP000824988">
    <property type="component" value="Chromosome"/>
</dbReference>
<sequence length="358" mass="40081">MRLPSLRFAAWSLPIAAAAVAFASPSLAGDYHLGEGYNVGSLNISGYSNLVAEFPNKGTSALTLDDLSVFLSGRFNRWLNPFVEFELASAPLFTENGGFFEKGTPRVVLERAYNDFLISPEWTFRAGKMLSPVGEWNQIHAAPLVWTTTRPLTTYYNFAEFASGVSLLYNDPEGNLPDVQVYYQPGDDFMREPRRVNQVQYQNVGGINVAFTSDLQKRLGLSMQHAEDSDTTEQQWLASVDGRVSFGALTLETQWTHNWVGQPDASRASVLKPNQQHPQRNEWGGYVQAIYGLDEHWNLVARGEAFQSRYQQKPSDNWLVGVVYRPVPAVSWKVEYLETSGAQLDLSRGLYASMAVLF</sequence>
<dbReference type="RefSeq" id="WP_221047479.1">
    <property type="nucleotide sequence ID" value="NZ_AP019782.1"/>
</dbReference>
<proteinExistence type="predicted"/>
<dbReference type="KEGG" id="moz:MoryE10_29110"/>
<evidence type="ECO:0000313" key="3">
    <source>
        <dbReference type="EMBL" id="BBL72305.1"/>
    </source>
</evidence>
<dbReference type="EMBL" id="AP019782">
    <property type="protein sequence ID" value="BBL72305.1"/>
    <property type="molecule type" value="Genomic_DNA"/>
</dbReference>
<dbReference type="GO" id="GO:0015288">
    <property type="term" value="F:porin activity"/>
    <property type="evidence" value="ECO:0007669"/>
    <property type="project" value="InterPro"/>
</dbReference>
<reference evidence="3" key="1">
    <citation type="submission" date="2019-06" db="EMBL/GenBank/DDBJ databases">
        <title>Complete genome sequence of Methylogaea oryzae strain JCM16910.</title>
        <authorList>
            <person name="Asakawa S."/>
        </authorList>
    </citation>
    <scope>NUCLEOTIDE SEQUENCE</scope>
    <source>
        <strain evidence="3">E10</strain>
    </source>
</reference>
<evidence type="ECO:0000313" key="4">
    <source>
        <dbReference type="Proteomes" id="UP000824988"/>
    </source>
</evidence>